<proteinExistence type="predicted"/>
<dbReference type="AlphaFoldDB" id="H2BUR9"/>
<dbReference type="Pfam" id="PF13439">
    <property type="entry name" value="Glyco_transf_4"/>
    <property type="match status" value="1"/>
</dbReference>
<name>H2BUR9_GILLR</name>
<dbReference type="EMBL" id="JH594606">
    <property type="protein sequence ID" value="EHQ01724.1"/>
    <property type="molecule type" value="Genomic_DNA"/>
</dbReference>
<keyword evidence="3" id="KW-0808">Transferase</keyword>
<evidence type="ECO:0000259" key="1">
    <source>
        <dbReference type="Pfam" id="PF00534"/>
    </source>
</evidence>
<dbReference type="Gene3D" id="3.40.50.2000">
    <property type="entry name" value="Glycogen Phosphorylase B"/>
    <property type="match status" value="2"/>
</dbReference>
<evidence type="ECO:0000313" key="3">
    <source>
        <dbReference type="EMBL" id="EHQ01724.1"/>
    </source>
</evidence>
<dbReference type="Pfam" id="PF00534">
    <property type="entry name" value="Glycos_transf_1"/>
    <property type="match status" value="1"/>
</dbReference>
<sequence>MRVLQLIDSLRPGGAEKMAVNIANGLLPRVEGSYLCCTRQEGLLKVQLKAEVGYVFLNKRSSLDPKAILKLRKYIKENKIDVVHAHSTSYFLAGLLKISGSNFKLIWHDHYGESEFLEKREFKVLKKFSRLFAGIISVNTALKNWTLQNLYCKNVIELKNFIPKYENSRTSTIKLKGTATDFKIICVANLRPQKDHINLLRAFELLDPKMYVSLHLIGEDPQTVYSASVLKEIENSCVNHKIHYYGAQPEIIPLLQQADLGVLSSRSEGLPLALLEYGISGLPVVCTNVGQCAAVINNYGSIVEKENSEMLYGGISAYLNNRLKMKQEAIMFQQEVERNYSEKGILKKYINFIKK</sequence>
<organism evidence="3 4">
    <name type="scientific">Gillisia limnaea (strain DSM 15749 / LMG 21470 / R-8282)</name>
    <dbReference type="NCBI Taxonomy" id="865937"/>
    <lineage>
        <taxon>Bacteria</taxon>
        <taxon>Pseudomonadati</taxon>
        <taxon>Bacteroidota</taxon>
        <taxon>Flavobacteriia</taxon>
        <taxon>Flavobacteriales</taxon>
        <taxon>Flavobacteriaceae</taxon>
        <taxon>Gillisia</taxon>
    </lineage>
</organism>
<gene>
    <name evidence="3" type="ORF">Gilli_1048</name>
</gene>
<dbReference type="eggNOG" id="COG0438">
    <property type="taxonomic scope" value="Bacteria"/>
</dbReference>
<protein>
    <submittedName>
        <fullName evidence="3">Glycosyl transferase group 1</fullName>
    </submittedName>
</protein>
<dbReference type="InterPro" id="IPR028098">
    <property type="entry name" value="Glyco_trans_4-like_N"/>
</dbReference>
<accession>H2BUR9</accession>
<feature type="domain" description="Glycosyl transferase family 1" evidence="1">
    <location>
        <begin position="180"/>
        <end position="326"/>
    </location>
</feature>
<feature type="domain" description="Glycosyltransferase subfamily 4-like N-terminal" evidence="2">
    <location>
        <begin position="12"/>
        <end position="148"/>
    </location>
</feature>
<dbReference type="RefSeq" id="WP_006988046.1">
    <property type="nucleotide sequence ID" value="NZ_JH594606.1"/>
</dbReference>
<dbReference type="Proteomes" id="UP000003844">
    <property type="component" value="Unassembled WGS sequence"/>
</dbReference>
<dbReference type="HOGENOM" id="CLU_009583_0_1_10"/>
<keyword evidence="4" id="KW-1185">Reference proteome</keyword>
<evidence type="ECO:0000313" key="4">
    <source>
        <dbReference type="Proteomes" id="UP000003844"/>
    </source>
</evidence>
<dbReference type="InterPro" id="IPR001296">
    <property type="entry name" value="Glyco_trans_1"/>
</dbReference>
<dbReference type="STRING" id="865937.Gilli_1048"/>
<dbReference type="GO" id="GO:0016757">
    <property type="term" value="F:glycosyltransferase activity"/>
    <property type="evidence" value="ECO:0007669"/>
    <property type="project" value="InterPro"/>
</dbReference>
<dbReference type="PANTHER" id="PTHR12526">
    <property type="entry name" value="GLYCOSYLTRANSFERASE"/>
    <property type="match status" value="1"/>
</dbReference>
<reference evidence="4" key="1">
    <citation type="journal article" date="2012" name="Stand. Genomic Sci.">
        <title>Genome sequence of the Antarctic rhodopsins-containing flavobacterium Gillisia limnaea type strain (R-8282(T)).</title>
        <authorList>
            <person name="Riedel T."/>
            <person name="Held B."/>
            <person name="Nolan M."/>
            <person name="Lucas S."/>
            <person name="Lapidus A."/>
            <person name="Tice H."/>
            <person name="Del Rio T.G."/>
            <person name="Cheng J.F."/>
            <person name="Han C."/>
            <person name="Tapia R."/>
            <person name="Goodwin L.A."/>
            <person name="Pitluck S."/>
            <person name="Liolios K."/>
            <person name="Mavromatis K."/>
            <person name="Pagani I."/>
            <person name="Ivanova N."/>
            <person name="Mikhailova N."/>
            <person name="Pati A."/>
            <person name="Chen A."/>
            <person name="Palaniappan K."/>
            <person name="Land M."/>
            <person name="Rohde M."/>
            <person name="Tindall B.J."/>
            <person name="Detter J.C."/>
            <person name="Goker M."/>
            <person name="Bristow J."/>
            <person name="Eisen J.A."/>
            <person name="Markowitz V."/>
            <person name="Hugenholtz P."/>
            <person name="Kyrpides N.C."/>
            <person name="Klenk H.P."/>
            <person name="Woyke T."/>
        </authorList>
    </citation>
    <scope>NUCLEOTIDE SEQUENCE [LARGE SCALE GENOMIC DNA]</scope>
    <source>
        <strain evidence="4">DSM 15749 / LMG 21470 / R-8282</strain>
    </source>
</reference>
<dbReference type="SUPFAM" id="SSF53756">
    <property type="entry name" value="UDP-Glycosyltransferase/glycogen phosphorylase"/>
    <property type="match status" value="1"/>
</dbReference>
<dbReference type="OrthoDB" id="823685at2"/>
<evidence type="ECO:0000259" key="2">
    <source>
        <dbReference type="Pfam" id="PF13439"/>
    </source>
</evidence>